<accession>A0A6S8KAU3</accession>
<dbReference type="AlphaFoldDB" id="A0A6S8KAU3"/>
<feature type="compositionally biased region" description="Acidic residues" evidence="1">
    <location>
        <begin position="670"/>
        <end position="681"/>
    </location>
</feature>
<feature type="compositionally biased region" description="Acidic residues" evidence="1">
    <location>
        <begin position="481"/>
        <end position="492"/>
    </location>
</feature>
<dbReference type="EMBL" id="HBIM01004935">
    <property type="protein sequence ID" value="CAE0406331.1"/>
    <property type="molecule type" value="Transcribed_RNA"/>
</dbReference>
<evidence type="ECO:0000313" key="2">
    <source>
        <dbReference type="EMBL" id="CAE0406331.1"/>
    </source>
</evidence>
<name>A0A6S8KAU3_9STRA</name>
<feature type="region of interest" description="Disordered" evidence="1">
    <location>
        <begin position="186"/>
        <end position="216"/>
    </location>
</feature>
<feature type="compositionally biased region" description="Basic and acidic residues" evidence="1">
    <location>
        <begin position="380"/>
        <end position="393"/>
    </location>
</feature>
<protein>
    <submittedName>
        <fullName evidence="2">Uncharacterized protein</fullName>
    </submittedName>
</protein>
<evidence type="ECO:0000256" key="1">
    <source>
        <dbReference type="SAM" id="MobiDB-lite"/>
    </source>
</evidence>
<organism evidence="2">
    <name type="scientific">Amphora coffeiformis</name>
    <dbReference type="NCBI Taxonomy" id="265554"/>
    <lineage>
        <taxon>Eukaryota</taxon>
        <taxon>Sar</taxon>
        <taxon>Stramenopiles</taxon>
        <taxon>Ochrophyta</taxon>
        <taxon>Bacillariophyta</taxon>
        <taxon>Bacillariophyceae</taxon>
        <taxon>Bacillariophycidae</taxon>
        <taxon>Thalassiophysales</taxon>
        <taxon>Catenulaceae</taxon>
        <taxon>Amphora</taxon>
    </lineage>
</organism>
<feature type="region of interest" description="Disordered" evidence="1">
    <location>
        <begin position="127"/>
        <end position="156"/>
    </location>
</feature>
<feature type="compositionally biased region" description="Polar residues" evidence="1">
    <location>
        <begin position="428"/>
        <end position="439"/>
    </location>
</feature>
<reference evidence="2" key="1">
    <citation type="submission" date="2021-01" db="EMBL/GenBank/DDBJ databases">
        <authorList>
            <person name="Corre E."/>
            <person name="Pelletier E."/>
            <person name="Niang G."/>
            <person name="Scheremetjew M."/>
            <person name="Finn R."/>
            <person name="Kale V."/>
            <person name="Holt S."/>
            <person name="Cochrane G."/>
            <person name="Meng A."/>
            <person name="Brown T."/>
            <person name="Cohen L."/>
        </authorList>
    </citation>
    <scope>NUCLEOTIDE SEQUENCE</scope>
    <source>
        <strain evidence="2">CCMP127</strain>
    </source>
</reference>
<proteinExistence type="predicted"/>
<dbReference type="EMBL" id="HBIM01004936">
    <property type="protein sequence ID" value="CAE0406332.1"/>
    <property type="molecule type" value="Transcribed_RNA"/>
</dbReference>
<sequence length="681" mass="76446">MSDFETIALRLRDELIKQLKHVLSLRLLFRLLRSSWRRLCSIGTVLGTLYLIQYICYSFRKAIMSQFILLCENILWLYYLQVVVLDNRYPIVQKCKGLSARAFWGIIHVFRNMKRYCEEASKSDRERRLKMMPESPSFHDDRKEKVSPSPRSIATAETEEADVWMEDMACHHHQCGTPLHVQFEAQNEDETESCSSEGRNQRKESHPQHSNNVSPDIGWTEDAAAWQVITLMIPLLHSTGRTHEQWDVLHKELSLLLKDQAQPALSPELLAYIRKSPSFRDDIKALMINLKSDPHLVQVAVHYLEACQQTSRYQEYRKGLLSTGTQMPKQAEAAVARDGVLRSNPAGGNEKKEKDAPSSVENDAIPANQETPGVVADVLPIHEADEIEKKKEVPSSTVVDADDNPAGPDQEEDPASVESNEMMAPSPITDQDFGTTSNLIGRDEDEEQEELRSAAENDEDDLFGSRTKLDNGESSPRSTVDEGDSQLPDCDDTSFKPEQPEEEPLIDMGSTDISSALAPGKVEGSYSSALDEIPVCYEYKQKELFSIAKYRQVSPMRTKGKLGSPLMVAKGKLSYGCDESCSAAEDDDDDGGDDKDDDDDDGKLPGYQTAWKQRDDSSRNSIKKRVGFDESSFVTDDEPSSYDEYTPSTLSLSKDNDMYGYGGYDGSYTDADEDDLDYGYG</sequence>
<feature type="compositionally biased region" description="Acidic residues" evidence="1">
    <location>
        <begin position="584"/>
        <end position="601"/>
    </location>
</feature>
<feature type="compositionally biased region" description="Basic and acidic residues" evidence="1">
    <location>
        <begin position="127"/>
        <end position="146"/>
    </location>
</feature>
<feature type="region of interest" description="Disordered" evidence="1">
    <location>
        <begin position="578"/>
        <end position="681"/>
    </location>
</feature>
<evidence type="ECO:0000313" key="3">
    <source>
        <dbReference type="EMBL" id="CAE0406332.1"/>
    </source>
</evidence>
<gene>
    <name evidence="2" type="ORF">ACOF00016_LOCUS4217</name>
    <name evidence="3" type="ORF">ACOF00016_LOCUS4218</name>
</gene>
<feature type="region of interest" description="Disordered" evidence="1">
    <location>
        <begin position="325"/>
        <end position="519"/>
    </location>
</feature>